<organism evidence="5 6">
    <name type="scientific">Paenisporosarcina antarctica</name>
    <dbReference type="NCBI Taxonomy" id="417367"/>
    <lineage>
        <taxon>Bacteria</taxon>
        <taxon>Bacillati</taxon>
        <taxon>Bacillota</taxon>
        <taxon>Bacilli</taxon>
        <taxon>Bacillales</taxon>
        <taxon>Caryophanaceae</taxon>
        <taxon>Paenisporosarcina</taxon>
    </lineage>
</organism>
<dbReference type="EMBL" id="CP038015">
    <property type="protein sequence ID" value="QBP42225.1"/>
    <property type="molecule type" value="Genomic_DNA"/>
</dbReference>
<keyword evidence="6" id="KW-1185">Reference proteome</keyword>
<dbReference type="CDD" id="cd07377">
    <property type="entry name" value="WHTH_GntR"/>
    <property type="match status" value="1"/>
</dbReference>
<protein>
    <submittedName>
        <fullName evidence="5">GntR family transcriptional regulator</fullName>
    </submittedName>
</protein>
<dbReference type="Proteomes" id="UP000294292">
    <property type="component" value="Chromosome"/>
</dbReference>
<accession>A0A4V1ANB8</accession>
<proteinExistence type="predicted"/>
<sequence>MQAYTIIKSLLLEGEFHPGERLVEVKLAERLGVSRGPIREAFRMLMQDGLIVQNGGPIQVYQPTRKDLEEVFQCRESLEVLATQLAVKKMSTKQLDELVLIIEKTKEADQQKSFTELGKLDQAFHDVIIEGSENQQLIQLMSVIKTKVIYIRNTMIRNYYPNIHDIIGQHEQIYQALLERNEQKAELEMRSHIKNSLEAILKMNAR</sequence>
<evidence type="ECO:0000256" key="1">
    <source>
        <dbReference type="ARBA" id="ARBA00023015"/>
    </source>
</evidence>
<keyword evidence="1" id="KW-0805">Transcription regulation</keyword>
<dbReference type="Gene3D" id="1.10.10.10">
    <property type="entry name" value="Winged helix-like DNA-binding domain superfamily/Winged helix DNA-binding domain"/>
    <property type="match status" value="1"/>
</dbReference>
<evidence type="ECO:0000256" key="3">
    <source>
        <dbReference type="ARBA" id="ARBA00023163"/>
    </source>
</evidence>
<dbReference type="PANTHER" id="PTHR43537:SF51">
    <property type="entry name" value="HTH-TYPE TRANSCRIPTIONAL REGULATOR LGOR-RELATED"/>
    <property type="match status" value="1"/>
</dbReference>
<name>A0A4V1ANB8_9BACL</name>
<dbReference type="GO" id="GO:0003677">
    <property type="term" value="F:DNA binding"/>
    <property type="evidence" value="ECO:0007669"/>
    <property type="project" value="UniProtKB-KW"/>
</dbReference>
<evidence type="ECO:0000256" key="2">
    <source>
        <dbReference type="ARBA" id="ARBA00023125"/>
    </source>
</evidence>
<dbReference type="SMART" id="SM00345">
    <property type="entry name" value="HTH_GNTR"/>
    <property type="match status" value="1"/>
</dbReference>
<dbReference type="InterPro" id="IPR008920">
    <property type="entry name" value="TF_FadR/GntR_C"/>
</dbReference>
<dbReference type="PRINTS" id="PR00035">
    <property type="entry name" value="HTHGNTR"/>
</dbReference>
<evidence type="ECO:0000313" key="5">
    <source>
        <dbReference type="EMBL" id="QBP42225.1"/>
    </source>
</evidence>
<dbReference type="Pfam" id="PF07729">
    <property type="entry name" value="FCD"/>
    <property type="match status" value="1"/>
</dbReference>
<keyword evidence="2" id="KW-0238">DNA-binding</keyword>
<dbReference type="SMART" id="SM00895">
    <property type="entry name" value="FCD"/>
    <property type="match status" value="1"/>
</dbReference>
<dbReference type="PROSITE" id="PS50949">
    <property type="entry name" value="HTH_GNTR"/>
    <property type="match status" value="1"/>
</dbReference>
<evidence type="ECO:0000259" key="4">
    <source>
        <dbReference type="PROSITE" id="PS50949"/>
    </source>
</evidence>
<reference evidence="5 6" key="1">
    <citation type="submission" date="2019-03" db="EMBL/GenBank/DDBJ databases">
        <title>Complete genome sequence of Paenisporosarcina antarctica CGMCC 1.6503T.</title>
        <authorList>
            <person name="Rong J.-C."/>
            <person name="Chi N.-Y."/>
            <person name="Zhang Q.-F."/>
        </authorList>
    </citation>
    <scope>NUCLEOTIDE SEQUENCE [LARGE SCALE GENOMIC DNA]</scope>
    <source>
        <strain evidence="5 6">CGMCC 1.6503</strain>
    </source>
</reference>
<dbReference type="GO" id="GO:0003700">
    <property type="term" value="F:DNA-binding transcription factor activity"/>
    <property type="evidence" value="ECO:0007669"/>
    <property type="project" value="InterPro"/>
</dbReference>
<gene>
    <name evidence="5" type="ORF">E2636_14165</name>
</gene>
<dbReference type="InterPro" id="IPR011711">
    <property type="entry name" value="GntR_C"/>
</dbReference>
<dbReference type="SUPFAM" id="SSF48008">
    <property type="entry name" value="GntR ligand-binding domain-like"/>
    <property type="match status" value="1"/>
</dbReference>
<dbReference type="OrthoDB" id="9782299at2"/>
<dbReference type="Pfam" id="PF00392">
    <property type="entry name" value="GntR"/>
    <property type="match status" value="1"/>
</dbReference>
<evidence type="ECO:0000313" key="6">
    <source>
        <dbReference type="Proteomes" id="UP000294292"/>
    </source>
</evidence>
<dbReference type="KEGG" id="panc:E2636_14165"/>
<dbReference type="InterPro" id="IPR036388">
    <property type="entry name" value="WH-like_DNA-bd_sf"/>
</dbReference>
<keyword evidence="3" id="KW-0804">Transcription</keyword>
<dbReference type="InterPro" id="IPR000524">
    <property type="entry name" value="Tscrpt_reg_HTH_GntR"/>
</dbReference>
<dbReference type="PANTHER" id="PTHR43537">
    <property type="entry name" value="TRANSCRIPTIONAL REGULATOR, GNTR FAMILY"/>
    <property type="match status" value="1"/>
</dbReference>
<feature type="domain" description="HTH gntR-type" evidence="4">
    <location>
        <begin position="1"/>
        <end position="65"/>
    </location>
</feature>
<dbReference type="InterPro" id="IPR036390">
    <property type="entry name" value="WH_DNA-bd_sf"/>
</dbReference>
<dbReference type="SUPFAM" id="SSF46785">
    <property type="entry name" value="Winged helix' DNA-binding domain"/>
    <property type="match status" value="1"/>
</dbReference>
<dbReference type="AlphaFoldDB" id="A0A4V1ANB8"/>
<dbReference type="Gene3D" id="1.20.120.530">
    <property type="entry name" value="GntR ligand-binding domain-like"/>
    <property type="match status" value="1"/>
</dbReference>